<keyword evidence="3" id="KW-0456">Lyase</keyword>
<dbReference type="PROSITE" id="PS51819">
    <property type="entry name" value="VOC"/>
    <property type="match status" value="1"/>
</dbReference>
<dbReference type="EMBL" id="AP019377">
    <property type="protein sequence ID" value="BBH93234.1"/>
    <property type="molecule type" value="Genomic_DNA"/>
</dbReference>
<reference evidence="3" key="1">
    <citation type="submission" date="2018-12" db="EMBL/GenBank/DDBJ databases">
        <title>Novel natural products biosynthetic potential of the class Ktedonobacteria.</title>
        <authorList>
            <person name="Zheng Y."/>
            <person name="Saitou A."/>
            <person name="Wang C.M."/>
            <person name="Toyoda A."/>
            <person name="Minakuchi Y."/>
            <person name="Sekiguchi Y."/>
            <person name="Ueda K."/>
            <person name="Takano H."/>
            <person name="Sakai Y."/>
            <person name="Yokota A."/>
            <person name="Yabe S."/>
        </authorList>
    </citation>
    <scope>NUCLEOTIDE SEQUENCE</scope>
    <source>
        <strain evidence="3">A3-2</strain>
    </source>
</reference>
<evidence type="ECO:0000313" key="3">
    <source>
        <dbReference type="EMBL" id="BBH93234.1"/>
    </source>
</evidence>
<organism evidence="3">
    <name type="scientific">Thermogemmatispora argillosa</name>
    <dbReference type="NCBI Taxonomy" id="2045280"/>
    <lineage>
        <taxon>Bacteria</taxon>
        <taxon>Bacillati</taxon>
        <taxon>Chloroflexota</taxon>
        <taxon>Ktedonobacteria</taxon>
        <taxon>Thermogemmatisporales</taxon>
        <taxon>Thermogemmatisporaceae</taxon>
        <taxon>Thermogemmatispora</taxon>
    </lineage>
</organism>
<feature type="domain" description="VOC" evidence="2">
    <location>
        <begin position="19"/>
        <end position="158"/>
    </location>
</feature>
<protein>
    <submittedName>
        <fullName evidence="3">Lactoylglutathione lyase</fullName>
    </submittedName>
</protein>
<accession>A0A455T6C5</accession>
<dbReference type="PANTHER" id="PTHR43048:SF3">
    <property type="entry name" value="METHYLMALONYL-COA EPIMERASE, MITOCHONDRIAL"/>
    <property type="match status" value="1"/>
</dbReference>
<dbReference type="InterPro" id="IPR051785">
    <property type="entry name" value="MMCE/EMCE_epimerase"/>
</dbReference>
<dbReference type="GO" id="GO:0004493">
    <property type="term" value="F:methylmalonyl-CoA epimerase activity"/>
    <property type="evidence" value="ECO:0007669"/>
    <property type="project" value="TreeGrafter"/>
</dbReference>
<name>A0A455T6C5_9CHLR</name>
<dbReference type="GO" id="GO:0046872">
    <property type="term" value="F:metal ion binding"/>
    <property type="evidence" value="ECO:0007669"/>
    <property type="project" value="UniProtKB-KW"/>
</dbReference>
<proteinExistence type="predicted"/>
<dbReference type="AlphaFoldDB" id="A0A455T6C5"/>
<dbReference type="Pfam" id="PF13669">
    <property type="entry name" value="Glyoxalase_4"/>
    <property type="match status" value="1"/>
</dbReference>
<gene>
    <name evidence="3" type="ORF">KTA_14330</name>
</gene>
<dbReference type="PANTHER" id="PTHR43048">
    <property type="entry name" value="METHYLMALONYL-COA EPIMERASE"/>
    <property type="match status" value="1"/>
</dbReference>
<dbReference type="GO" id="GO:0016829">
    <property type="term" value="F:lyase activity"/>
    <property type="evidence" value="ECO:0007669"/>
    <property type="project" value="UniProtKB-KW"/>
</dbReference>
<dbReference type="Gene3D" id="3.10.180.10">
    <property type="entry name" value="2,3-Dihydroxybiphenyl 1,2-Dioxygenase, domain 1"/>
    <property type="match status" value="1"/>
</dbReference>
<evidence type="ECO:0000259" key="2">
    <source>
        <dbReference type="PROSITE" id="PS51819"/>
    </source>
</evidence>
<dbReference type="SUPFAM" id="SSF54593">
    <property type="entry name" value="Glyoxalase/Bleomycin resistance protein/Dihydroxybiphenyl dioxygenase"/>
    <property type="match status" value="1"/>
</dbReference>
<dbReference type="InterPro" id="IPR029068">
    <property type="entry name" value="Glyas_Bleomycin-R_OHBP_Dase"/>
</dbReference>
<dbReference type="InterPro" id="IPR037523">
    <property type="entry name" value="VOC_core"/>
</dbReference>
<sequence>MSQQHFSPTFEALTAAGARWFQLAYAVNDLAAAQRFFQHVLGVPRFFVIKDIQFRAYTYRGQPACCRQHVAFGYAGPLQIELMQPLEGENSLTAFLRQRGPGVHHLGLEVEDLDRALQALQSQLSAGEGSLGEERGGTVSVIESGIAGQGTRFAFLDTLASSGTYLELVALDEENRALFERIRRGDF</sequence>
<dbReference type="GO" id="GO:0046491">
    <property type="term" value="P:L-methylmalonyl-CoA metabolic process"/>
    <property type="evidence" value="ECO:0007669"/>
    <property type="project" value="TreeGrafter"/>
</dbReference>
<keyword evidence="1" id="KW-0479">Metal-binding</keyword>
<evidence type="ECO:0000256" key="1">
    <source>
        <dbReference type="ARBA" id="ARBA00022723"/>
    </source>
</evidence>